<dbReference type="InterPro" id="IPR011049">
    <property type="entry name" value="Serralysin-like_metalloprot_C"/>
</dbReference>
<evidence type="ECO:0000313" key="4">
    <source>
        <dbReference type="EMBL" id="MBB6564184.1"/>
    </source>
</evidence>
<dbReference type="Gene3D" id="2.60.40.10">
    <property type="entry name" value="Immunoglobulins"/>
    <property type="match status" value="2"/>
</dbReference>
<dbReference type="InterPro" id="IPR001343">
    <property type="entry name" value="Hemolysn_Ca-bd"/>
</dbReference>
<dbReference type="InterPro" id="IPR041498">
    <property type="entry name" value="Big_6"/>
</dbReference>
<dbReference type="Pfam" id="PF00353">
    <property type="entry name" value="HemolysinCabind"/>
    <property type="match status" value="2"/>
</dbReference>
<reference evidence="4 5" key="1">
    <citation type="submission" date="2020-08" db="EMBL/GenBank/DDBJ databases">
        <title>Functional genomics of gut bacteria from endangered species of beetles.</title>
        <authorList>
            <person name="Carlos-Shanley C."/>
        </authorList>
    </citation>
    <scope>NUCLEOTIDE SEQUENCE [LARGE SCALE GENOMIC DNA]</scope>
    <source>
        <strain evidence="4 5">S00198</strain>
    </source>
</reference>
<comment type="caution">
    <text evidence="4">The sequence shown here is derived from an EMBL/GenBank/DDBJ whole genome shotgun (WGS) entry which is preliminary data.</text>
</comment>
<dbReference type="Gene3D" id="2.130.10.130">
    <property type="entry name" value="Integrin alpha, N-terminal"/>
    <property type="match status" value="1"/>
</dbReference>
<proteinExistence type="predicted"/>
<dbReference type="PANTHER" id="PTHR44103">
    <property type="entry name" value="PROPROTEIN CONVERTASE P"/>
    <property type="match status" value="1"/>
</dbReference>
<dbReference type="PRINTS" id="PR00313">
    <property type="entry name" value="CABNDNGRPT"/>
</dbReference>
<dbReference type="InterPro" id="IPR002126">
    <property type="entry name" value="Cadherin-like_dom"/>
</dbReference>
<dbReference type="SUPFAM" id="SSF69318">
    <property type="entry name" value="Integrin alpha N-terminal domain"/>
    <property type="match status" value="2"/>
</dbReference>
<dbReference type="Pfam" id="PF13753">
    <property type="entry name" value="SWM_repeat"/>
    <property type="match status" value="1"/>
</dbReference>
<keyword evidence="1" id="KW-0732">Signal</keyword>
<dbReference type="RefSeq" id="WP_184865947.1">
    <property type="nucleotide sequence ID" value="NZ_JACHLK010000031.1"/>
</dbReference>
<dbReference type="CDD" id="cd11304">
    <property type="entry name" value="Cadherin_repeat"/>
    <property type="match status" value="1"/>
</dbReference>
<dbReference type="Proteomes" id="UP000575083">
    <property type="component" value="Unassembled WGS sequence"/>
</dbReference>
<dbReference type="InterPro" id="IPR028994">
    <property type="entry name" value="Integrin_alpha_N"/>
</dbReference>
<dbReference type="Pfam" id="PF17936">
    <property type="entry name" value="Big_6"/>
    <property type="match status" value="1"/>
</dbReference>
<dbReference type="GO" id="GO:0016020">
    <property type="term" value="C:membrane"/>
    <property type="evidence" value="ECO:0007669"/>
    <property type="project" value="InterPro"/>
</dbReference>
<dbReference type="Pfam" id="PF05345">
    <property type="entry name" value="He_PIG"/>
    <property type="match status" value="1"/>
</dbReference>
<evidence type="ECO:0000256" key="1">
    <source>
        <dbReference type="ARBA" id="ARBA00022729"/>
    </source>
</evidence>
<dbReference type="InterPro" id="IPR028059">
    <property type="entry name" value="SWM_rpt"/>
</dbReference>
<sequence length="1630" mass="162494">MALAYTTGPTLWSYANATDNSSASTARFADFDGDGDLDIFIGVEKASGNQPSQIWMNDGAGNFSLHQSLPAARIVQSWLVNLDADPELELVTRSYQSPLQVWQNNGTGTFTAGGTIGSNIQAAEIADLDGDGDLDVLIGIFQGNYAVYKNNGAGAFTLDSSPAKVSDPVALTLVDLDRDGDRDALIVEDNAVRILANNGSGGFTPHSSFGDAFGGAALSAELTGDGHADALVSGMNGASANLILFQNNGSGALGNQLQVFTRAEAPGSFADVDGDGDLDGLGQKIMLNNGAGAFTDSGVVLQDPAYMYNGSPVPGRALAAGDVDGDGDVDVAVAFYAGNWTVPLYEGAVKLYLNNAVPATNADGTLTPGAGVSEPVGLPSTADTAAEAMDVFDFRLTDGGGSDGLALGVSQLKVHTSGTGDFSKVTWRLSGPDATNVVGTYNAGTNEITFSGLAISVAQGGNETYRISAFFNDRSGLANGQTYRLSIDGDTDLTLSPGGSRMASGQTAVTNGAGSAVTVVNEAPTDVALSASSVAENTPTATPLAIGTLSTTDPNAGDSFTYSIVGGADAGDFALSGSTLQFKAGTVLDYEAQASYAVTVRSTDAGGLGVDKAFTVTLTNVNEAPTLAIPLPDQAAQATQVFNFAFAANAFVDVDAGTTLTYTATLDGGGALPAWLTFTPGSRSFDGTPAPGDAGTLQIRVTASDGSLSTSDTFALVVTAGPSVSSIVRTGATALTNASSVDYTVTFSQAVTGVDPADFTLTTTGTAAGSVTGISGSGSTWTLTASGLGGDGDLRLDLKNSGTGIQNGAGLAITGGYTAGEAYTLDTTAPATPSAATLGAASDTGSSPSDGITADTTPTLTGTADPSSTVTLYDTDGSTVRGSTTADGAGHWSITSAPLAAGAHTLSTKASDAAGNASAASPGLALTIDPIAPVLASATVNGSTLVLTYTDAGSLDAVNTAAPGAFTVMVGAVANGATAAVVNAAAKTVTLTLTTPVAHDQAVTVAYTDPTAGDDASALQDLAGNDAATLAATAVTNHTPADPGPVTPPPTTVDGVPVTTTPGPGGSTIVTIPVVVPTRPDTPGTSTPLADIPLVTSPSGSPIVSVSVPTGVGLSAEGLTTTTTGSAALAELGFRIERIAGDNPELTNAGQVFYATLAPNEPLSVQILKPTIGAGYDASQPLVINGSSNAADGKQAVIVDARALPSGTVIQVDNIEFIAVVGNVRLIGGAGQNAASGDGAAQWIVLGPDDDVIHGGGGNDTVGSEAGDDQVYGDAGDDTVFGGAGNDLLSGGTGSDKLNGGTGFDVAIQEGARSDYTVVLEGAGIKLTHTASGVSDWLVDVEQVRFATGPSLTVAHSAAEEAGAYLFQKWLGRDLTQSEGAIIQSLTGKTALEVATLFAQVFPTQTAGKTAAQLLEGMAGAGAIRVDAIREVTVTGDAGHNTISPTLGLARYVDGGAGTDTVVIPASLAQTHVQHNANGSFTLQRMTDGAMLDVTRVERVSFSDTKLALDLNGNAGQAAKLLGALAGPGILANKGIVGEVIRLLDAGASSQTIAGLGLQLLGANTPTQVAQTLWTNVTGRAGTDGELKILTDLMAGGTSAAELVVMAANLEATAVRIDLVGLAAKGLEFA</sequence>
<evidence type="ECO:0000259" key="3">
    <source>
        <dbReference type="PROSITE" id="PS50268"/>
    </source>
</evidence>
<dbReference type="SUPFAM" id="SSF49313">
    <property type="entry name" value="Cadherin-like"/>
    <property type="match status" value="2"/>
</dbReference>
<feature type="domain" description="Cadherin" evidence="3">
    <location>
        <begin position="533"/>
        <end position="627"/>
    </location>
</feature>
<organism evidence="4 5">
    <name type="scientific">Acidovorax soli</name>
    <dbReference type="NCBI Taxonomy" id="592050"/>
    <lineage>
        <taxon>Bacteria</taxon>
        <taxon>Pseudomonadati</taxon>
        <taxon>Pseudomonadota</taxon>
        <taxon>Betaproteobacteria</taxon>
        <taxon>Burkholderiales</taxon>
        <taxon>Comamonadaceae</taxon>
        <taxon>Acidovorax</taxon>
    </lineage>
</organism>
<dbReference type="PANTHER" id="PTHR44103:SF1">
    <property type="entry name" value="PROPROTEIN CONVERTASE P"/>
    <property type="match status" value="1"/>
</dbReference>
<evidence type="ECO:0000313" key="5">
    <source>
        <dbReference type="Proteomes" id="UP000575083"/>
    </source>
</evidence>
<dbReference type="Pfam" id="PF13517">
    <property type="entry name" value="FG-GAP_3"/>
    <property type="match status" value="2"/>
</dbReference>
<dbReference type="InterPro" id="IPR015919">
    <property type="entry name" value="Cadherin-like_sf"/>
</dbReference>
<keyword evidence="5" id="KW-1185">Reference proteome</keyword>
<dbReference type="EMBL" id="JACHLK010000031">
    <property type="protein sequence ID" value="MBB6564184.1"/>
    <property type="molecule type" value="Genomic_DNA"/>
</dbReference>
<dbReference type="PROSITE" id="PS50268">
    <property type="entry name" value="CADHERIN_2"/>
    <property type="match status" value="1"/>
</dbReference>
<protein>
    <submittedName>
        <fullName evidence="4">Putative repeat protein (TIGR02059 family)</fullName>
    </submittedName>
</protein>
<dbReference type="Gene3D" id="2.60.40.60">
    <property type="entry name" value="Cadherins"/>
    <property type="match status" value="1"/>
</dbReference>
<accession>A0A7X0PM56</accession>
<dbReference type="SUPFAM" id="SSF51120">
    <property type="entry name" value="beta-Roll"/>
    <property type="match status" value="1"/>
</dbReference>
<dbReference type="Gene3D" id="2.150.10.10">
    <property type="entry name" value="Serralysin-like metalloprotease, C-terminal"/>
    <property type="match status" value="1"/>
</dbReference>
<feature type="compositionally biased region" description="Polar residues" evidence="2">
    <location>
        <begin position="867"/>
        <end position="877"/>
    </location>
</feature>
<feature type="region of interest" description="Disordered" evidence="2">
    <location>
        <begin position="834"/>
        <end position="877"/>
    </location>
</feature>
<feature type="compositionally biased region" description="Low complexity" evidence="2">
    <location>
        <begin position="853"/>
        <end position="866"/>
    </location>
</feature>
<name>A0A7X0PM56_9BURK</name>
<dbReference type="SMART" id="SM00736">
    <property type="entry name" value="CADG"/>
    <property type="match status" value="2"/>
</dbReference>
<dbReference type="InterPro" id="IPR013517">
    <property type="entry name" value="FG-GAP"/>
</dbReference>
<dbReference type="InterPro" id="IPR013783">
    <property type="entry name" value="Ig-like_fold"/>
</dbReference>
<evidence type="ECO:0000256" key="2">
    <source>
        <dbReference type="SAM" id="MobiDB-lite"/>
    </source>
</evidence>
<dbReference type="Pfam" id="PF00028">
    <property type="entry name" value="Cadherin"/>
    <property type="match status" value="1"/>
</dbReference>
<dbReference type="GO" id="GO:0005509">
    <property type="term" value="F:calcium ion binding"/>
    <property type="evidence" value="ECO:0007669"/>
    <property type="project" value="InterPro"/>
</dbReference>
<gene>
    <name evidence="4" type="ORF">HNP48_006911</name>
</gene>
<dbReference type="InterPro" id="IPR018511">
    <property type="entry name" value="Hemolysin-typ_Ca-bd_CS"/>
</dbReference>
<dbReference type="GO" id="GO:0007156">
    <property type="term" value="P:homophilic cell adhesion via plasma membrane adhesion molecules"/>
    <property type="evidence" value="ECO:0007669"/>
    <property type="project" value="InterPro"/>
</dbReference>
<dbReference type="SMART" id="SM00112">
    <property type="entry name" value="CA"/>
    <property type="match status" value="1"/>
</dbReference>
<dbReference type="InterPro" id="IPR006644">
    <property type="entry name" value="Cadg"/>
</dbReference>
<dbReference type="PROSITE" id="PS00330">
    <property type="entry name" value="HEMOLYSIN_CALCIUM"/>
    <property type="match status" value="1"/>
</dbReference>